<dbReference type="Pfam" id="PF00005">
    <property type="entry name" value="ABC_tran"/>
    <property type="match status" value="1"/>
</dbReference>
<keyword evidence="3" id="KW-0547">Nucleotide-binding</keyword>
<dbReference type="PROSITE" id="PS50893">
    <property type="entry name" value="ABC_TRANSPORTER_2"/>
    <property type="match status" value="1"/>
</dbReference>
<dbReference type="GO" id="GO:0005524">
    <property type="term" value="F:ATP binding"/>
    <property type="evidence" value="ECO:0007669"/>
    <property type="project" value="UniProtKB-KW"/>
</dbReference>
<reference evidence="6 7" key="1">
    <citation type="submission" date="2008-12" db="EMBL/GenBank/DDBJ databases">
        <authorList>
            <person name="Fulton L."/>
            <person name="Clifton S."/>
            <person name="Fulton B."/>
            <person name="Xu J."/>
            <person name="Minx P."/>
            <person name="Pepin K.H."/>
            <person name="Johnson M."/>
            <person name="Bhonagiri V."/>
            <person name="Nash W.E."/>
            <person name="Mardis E.R."/>
            <person name="Wilson R.K."/>
        </authorList>
    </citation>
    <scope>NUCLEOTIDE SEQUENCE [LARGE SCALE GENOMIC DNA]</scope>
    <source>
        <strain evidence="6 7">DSM 12042</strain>
    </source>
</reference>
<protein>
    <submittedName>
        <fullName evidence="6">Putative bacteriocin export ABC transporter, lactococcin 972 group</fullName>
    </submittedName>
</protein>
<keyword evidence="4" id="KW-0067">ATP-binding</keyword>
<evidence type="ECO:0000256" key="3">
    <source>
        <dbReference type="ARBA" id="ARBA00022741"/>
    </source>
</evidence>
<dbReference type="eggNOG" id="COG1136">
    <property type="taxonomic scope" value="Bacteria"/>
</dbReference>
<feature type="domain" description="ABC transporter" evidence="5">
    <location>
        <begin position="15"/>
        <end position="255"/>
    </location>
</feature>
<dbReference type="PANTHER" id="PTHR42798:SF7">
    <property type="entry name" value="ALPHA-D-RIBOSE 1-METHYLPHOSPHONATE 5-TRIPHOSPHATE SYNTHASE SUBUNIT PHNL"/>
    <property type="match status" value="1"/>
</dbReference>
<dbReference type="Gene3D" id="3.40.50.300">
    <property type="entry name" value="P-loop containing nucleotide triphosphate hydrolases"/>
    <property type="match status" value="1"/>
</dbReference>
<dbReference type="PANTHER" id="PTHR42798">
    <property type="entry name" value="LIPOPROTEIN-RELEASING SYSTEM ATP-BINDING PROTEIN LOLD"/>
    <property type="match status" value="1"/>
</dbReference>
<sequence length="266" mass="29094">MGSDERNEGCKMELLRAENIQKVYNTRAGGKPCRALAGVSFSVEAGEFVAIMGASGSGKSTLLNILATLDTPTSGEVFLEGQSMKQIKGKNLAAFRREKLGFVFQDFNLLDTFTVRDNILLPLVLSRTPLAEMEQRLKPVVASLGIEPLLEHFPVEISGGEKQRTAVARAVITEPRLILADEPTGALDSHSSQQLLNIFDRLNEQGQTLLMVTHSSLAASHARRVLFIRDGKLFAELCRGDQSQQVFYDRITASLSMATRQGGESL</sequence>
<dbReference type="SMART" id="SM00382">
    <property type="entry name" value="AAA"/>
    <property type="match status" value="1"/>
</dbReference>
<dbReference type="Proteomes" id="UP000005950">
    <property type="component" value="Unassembled WGS sequence"/>
</dbReference>
<gene>
    <name evidence="6" type="ORF">HOLDEFILI_02871</name>
</gene>
<dbReference type="HOGENOM" id="CLU_000604_1_22_9"/>
<evidence type="ECO:0000256" key="2">
    <source>
        <dbReference type="ARBA" id="ARBA00022448"/>
    </source>
</evidence>
<dbReference type="AlphaFoldDB" id="B9YAL4"/>
<dbReference type="InterPro" id="IPR003439">
    <property type="entry name" value="ABC_transporter-like_ATP-bd"/>
</dbReference>
<dbReference type="InterPro" id="IPR017911">
    <property type="entry name" value="MacB-like_ATP-bd"/>
</dbReference>
<evidence type="ECO:0000259" key="5">
    <source>
        <dbReference type="PROSITE" id="PS50893"/>
    </source>
</evidence>
<dbReference type="GO" id="GO:0022857">
    <property type="term" value="F:transmembrane transporter activity"/>
    <property type="evidence" value="ECO:0007669"/>
    <property type="project" value="UniProtKB-ARBA"/>
</dbReference>
<dbReference type="CDD" id="cd03255">
    <property type="entry name" value="ABC_MJ0796_LolCDE_FtsE"/>
    <property type="match status" value="1"/>
</dbReference>
<reference evidence="6 7" key="2">
    <citation type="submission" date="2009-02" db="EMBL/GenBank/DDBJ databases">
        <title>Draft genome sequence of Holdemania filiformis DSM 12042.</title>
        <authorList>
            <person name="Sudarsanam P."/>
            <person name="Ley R."/>
            <person name="Guruge J."/>
            <person name="Turnbaugh P.J."/>
            <person name="Mahowald M."/>
            <person name="Liep D."/>
            <person name="Gordon J."/>
        </authorList>
    </citation>
    <scope>NUCLEOTIDE SEQUENCE [LARGE SCALE GENOMIC DNA]</scope>
    <source>
        <strain evidence="6 7">DSM 12042</strain>
    </source>
</reference>
<dbReference type="EMBL" id="ACCF01000183">
    <property type="protein sequence ID" value="EEF66980.1"/>
    <property type="molecule type" value="Genomic_DNA"/>
</dbReference>
<dbReference type="FunFam" id="3.40.50.300:FF:000032">
    <property type="entry name" value="Export ABC transporter ATP-binding protein"/>
    <property type="match status" value="1"/>
</dbReference>
<accession>B9YAL4</accession>
<evidence type="ECO:0000256" key="1">
    <source>
        <dbReference type="ARBA" id="ARBA00005417"/>
    </source>
</evidence>
<comment type="similarity">
    <text evidence="1">Belongs to the ABC transporter superfamily.</text>
</comment>
<keyword evidence="2" id="KW-0813">Transport</keyword>
<dbReference type="GO" id="GO:0016887">
    <property type="term" value="F:ATP hydrolysis activity"/>
    <property type="evidence" value="ECO:0007669"/>
    <property type="project" value="InterPro"/>
</dbReference>
<dbReference type="InterPro" id="IPR027417">
    <property type="entry name" value="P-loop_NTPase"/>
</dbReference>
<name>B9YAL4_9FIRM</name>
<evidence type="ECO:0000256" key="4">
    <source>
        <dbReference type="ARBA" id="ARBA00022840"/>
    </source>
</evidence>
<dbReference type="SUPFAM" id="SSF52540">
    <property type="entry name" value="P-loop containing nucleoside triphosphate hydrolases"/>
    <property type="match status" value="1"/>
</dbReference>
<evidence type="ECO:0000313" key="7">
    <source>
        <dbReference type="Proteomes" id="UP000005950"/>
    </source>
</evidence>
<dbReference type="GO" id="GO:0098796">
    <property type="term" value="C:membrane protein complex"/>
    <property type="evidence" value="ECO:0007669"/>
    <property type="project" value="UniProtKB-ARBA"/>
</dbReference>
<dbReference type="STRING" id="545696.HOLDEFILI_02871"/>
<evidence type="ECO:0000313" key="6">
    <source>
        <dbReference type="EMBL" id="EEF66980.1"/>
    </source>
</evidence>
<dbReference type="InterPro" id="IPR003593">
    <property type="entry name" value="AAA+_ATPase"/>
</dbReference>
<organism evidence="6 7">
    <name type="scientific">Holdemania filiformis DSM 12042</name>
    <dbReference type="NCBI Taxonomy" id="545696"/>
    <lineage>
        <taxon>Bacteria</taxon>
        <taxon>Bacillati</taxon>
        <taxon>Bacillota</taxon>
        <taxon>Erysipelotrichia</taxon>
        <taxon>Erysipelotrichales</taxon>
        <taxon>Erysipelotrichaceae</taxon>
        <taxon>Holdemania</taxon>
    </lineage>
</organism>
<comment type="caution">
    <text evidence="6">The sequence shown here is derived from an EMBL/GenBank/DDBJ whole genome shotgun (WGS) entry which is preliminary data.</text>
</comment>
<proteinExistence type="inferred from homology"/>